<dbReference type="Pfam" id="PF00171">
    <property type="entry name" value="Aldedh"/>
    <property type="match status" value="1"/>
</dbReference>
<dbReference type="InterPro" id="IPR016161">
    <property type="entry name" value="Ald_DH/histidinol_DH"/>
</dbReference>
<proteinExistence type="predicted"/>
<dbReference type="Gene3D" id="3.40.605.10">
    <property type="entry name" value="Aldehyde Dehydrogenase, Chain A, domain 1"/>
    <property type="match status" value="1"/>
</dbReference>
<gene>
    <name evidence="3" type="ORF">J572_4117</name>
</gene>
<dbReference type="EMBL" id="JMOA01000147">
    <property type="protein sequence ID" value="KCX96187.1"/>
    <property type="molecule type" value="Genomic_DNA"/>
</dbReference>
<comment type="caution">
    <text evidence="3">The sequence shown here is derived from an EMBL/GenBank/DDBJ whole genome shotgun (WGS) entry which is preliminary data.</text>
</comment>
<evidence type="ECO:0000259" key="2">
    <source>
        <dbReference type="Pfam" id="PF00171"/>
    </source>
</evidence>
<sequence length="57" mass="6142">MAKTQLQHFINGEYVASKGNDFFDLVSPVTGEVYAQSPNATEAEVDAAYAAAKEAFK</sequence>
<dbReference type="SUPFAM" id="SSF53720">
    <property type="entry name" value="ALDH-like"/>
    <property type="match status" value="1"/>
</dbReference>
<dbReference type="GO" id="GO:0016491">
    <property type="term" value="F:oxidoreductase activity"/>
    <property type="evidence" value="ECO:0007669"/>
    <property type="project" value="UniProtKB-KW"/>
</dbReference>
<evidence type="ECO:0000313" key="4">
    <source>
        <dbReference type="Proteomes" id="UP000027309"/>
    </source>
</evidence>
<organism evidence="3 4">
    <name type="scientific">Acinetobacter baumannii 1499986</name>
    <dbReference type="NCBI Taxonomy" id="1310673"/>
    <lineage>
        <taxon>Bacteria</taxon>
        <taxon>Pseudomonadati</taxon>
        <taxon>Pseudomonadota</taxon>
        <taxon>Gammaproteobacteria</taxon>
        <taxon>Moraxellales</taxon>
        <taxon>Moraxellaceae</taxon>
        <taxon>Acinetobacter</taxon>
        <taxon>Acinetobacter calcoaceticus/baumannii complex</taxon>
    </lineage>
</organism>
<reference evidence="3 4" key="1">
    <citation type="submission" date="2014-04" db="EMBL/GenBank/DDBJ databases">
        <title>Comparative genomics and transcriptomics to identify genetic mechanisms underlying the emergence of carbapenem resistant Acinetobacter baumannii (CRAb).</title>
        <authorList>
            <person name="Harris A.D."/>
            <person name="Johnson K.J."/>
            <person name="George J."/>
            <person name="Nadendla S."/>
            <person name="Daugherty S.C."/>
            <person name="Parankush S."/>
            <person name="Sadzewicz L."/>
            <person name="Tallon L."/>
            <person name="Sengamalay N."/>
            <person name="Hazen T.H."/>
            <person name="Rasko D.A."/>
        </authorList>
    </citation>
    <scope>NUCLEOTIDE SEQUENCE [LARGE SCALE GENOMIC DNA]</scope>
    <source>
        <strain evidence="3 4">1499986</strain>
    </source>
</reference>
<dbReference type="AlphaFoldDB" id="A0A836LX18"/>
<name>A0A836LX18_ACIBA</name>
<feature type="domain" description="Aldehyde dehydrogenase" evidence="2">
    <location>
        <begin position="14"/>
        <end position="57"/>
    </location>
</feature>
<dbReference type="Proteomes" id="UP000027309">
    <property type="component" value="Unassembled WGS sequence"/>
</dbReference>
<protein>
    <submittedName>
        <fullName evidence="3">Aldehyde dehydrogenase family protein</fullName>
    </submittedName>
</protein>
<dbReference type="RefSeq" id="WP_153565426.1">
    <property type="nucleotide sequence ID" value="NZ_JMOA01000147.1"/>
</dbReference>
<keyword evidence="1" id="KW-0560">Oxidoreductase</keyword>
<evidence type="ECO:0000256" key="1">
    <source>
        <dbReference type="ARBA" id="ARBA00023002"/>
    </source>
</evidence>
<dbReference type="InterPro" id="IPR015590">
    <property type="entry name" value="Aldehyde_DH_dom"/>
</dbReference>
<accession>A0A836LX18</accession>
<feature type="non-terminal residue" evidence="3">
    <location>
        <position position="57"/>
    </location>
</feature>
<dbReference type="InterPro" id="IPR016162">
    <property type="entry name" value="Ald_DH_N"/>
</dbReference>
<evidence type="ECO:0000313" key="3">
    <source>
        <dbReference type="EMBL" id="KCX96187.1"/>
    </source>
</evidence>